<reference evidence="2" key="2">
    <citation type="submission" date="2020-09" db="EMBL/GenBank/DDBJ databases">
        <authorList>
            <person name="Sun Q."/>
            <person name="Ohkuma M."/>
        </authorList>
    </citation>
    <scope>NUCLEOTIDE SEQUENCE</scope>
    <source>
        <strain evidence="2">JCM 4125</strain>
    </source>
</reference>
<reference evidence="2" key="1">
    <citation type="journal article" date="2014" name="Int. J. Syst. Evol. Microbiol.">
        <title>Complete genome sequence of Corynebacterium casei LMG S-19264T (=DSM 44701T), isolated from a smear-ripened cheese.</title>
        <authorList>
            <consortium name="US DOE Joint Genome Institute (JGI-PGF)"/>
            <person name="Walter F."/>
            <person name="Albersmeier A."/>
            <person name="Kalinowski J."/>
            <person name="Ruckert C."/>
        </authorList>
    </citation>
    <scope>NUCLEOTIDE SEQUENCE</scope>
    <source>
        <strain evidence="2">JCM 4125</strain>
    </source>
</reference>
<name>A0A918HQI2_9ACTN</name>
<dbReference type="AlphaFoldDB" id="A0A918HQI2"/>
<feature type="region of interest" description="Disordered" evidence="1">
    <location>
        <begin position="1"/>
        <end position="22"/>
    </location>
</feature>
<keyword evidence="3" id="KW-1185">Reference proteome</keyword>
<gene>
    <name evidence="2" type="ORF">GCM10010226_85530</name>
</gene>
<comment type="caution">
    <text evidence="2">The sequence shown here is derived from an EMBL/GenBank/DDBJ whole genome shotgun (WGS) entry which is preliminary data.</text>
</comment>
<evidence type="ECO:0000313" key="2">
    <source>
        <dbReference type="EMBL" id="GGT94705.1"/>
    </source>
</evidence>
<organism evidence="2 3">
    <name type="scientific">Streptomyces phaeofaciens</name>
    <dbReference type="NCBI Taxonomy" id="68254"/>
    <lineage>
        <taxon>Bacteria</taxon>
        <taxon>Bacillati</taxon>
        <taxon>Actinomycetota</taxon>
        <taxon>Actinomycetes</taxon>
        <taxon>Kitasatosporales</taxon>
        <taxon>Streptomycetaceae</taxon>
        <taxon>Streptomyces</taxon>
    </lineage>
</organism>
<evidence type="ECO:0000313" key="3">
    <source>
        <dbReference type="Proteomes" id="UP000646776"/>
    </source>
</evidence>
<proteinExistence type="predicted"/>
<dbReference type="Proteomes" id="UP000646776">
    <property type="component" value="Unassembled WGS sequence"/>
</dbReference>
<protein>
    <submittedName>
        <fullName evidence="2">Uncharacterized protein</fullName>
    </submittedName>
</protein>
<accession>A0A918HQI2</accession>
<sequence>MHFLGDPPGEGPGRGVAREEAGADVDTVFVGEGAEEAAQLVGGTGRFARQGTPPVYAETRHPPGCRVSVMPCAQWEWPWP</sequence>
<dbReference type="EMBL" id="BMSA01000046">
    <property type="protein sequence ID" value="GGT94705.1"/>
    <property type="molecule type" value="Genomic_DNA"/>
</dbReference>
<evidence type="ECO:0000256" key="1">
    <source>
        <dbReference type="SAM" id="MobiDB-lite"/>
    </source>
</evidence>